<protein>
    <submittedName>
        <fullName evidence="7">Sugar-binding transcriptional regulator</fullName>
    </submittedName>
</protein>
<sequence>MDEARLDDAVRAVRMHYFQGMTMEAIARETGTSRSTVSRLIGYARSTGLIEFRLHLPDEHVPGMERRIGKEYGVTAHVVPVPDTASELERLEKTAAVAAQVLNGLFGSNMVLAVAWGTTTEAVSRRLLPKPTHHARIVQLNGAGLTRATGLGYVSEILARFGRNYAAPVEHFPVPAFFDYADTKRALWRERSVRRILDLQLGADVALFGIGAATGDVPSHVYRAGYLDDAELRELREEGVAGDIATVFFRADGSHDGIALNERASGPDLSALRRVRSRICVVSGESKLPGLRAALRGGLLTDLVLDDGTAAKLVGR</sequence>
<dbReference type="PANTHER" id="PTHR34294">
    <property type="entry name" value="TRANSCRIPTIONAL REGULATOR-RELATED"/>
    <property type="match status" value="1"/>
</dbReference>
<evidence type="ECO:0000259" key="6">
    <source>
        <dbReference type="Pfam" id="PF04545"/>
    </source>
</evidence>
<gene>
    <name evidence="7" type="ORF">ACH429_03170</name>
</gene>
<evidence type="ECO:0000259" key="5">
    <source>
        <dbReference type="Pfam" id="PF04198"/>
    </source>
</evidence>
<dbReference type="EMBL" id="JBIRWE010000001">
    <property type="protein sequence ID" value="MFI1963133.1"/>
    <property type="molecule type" value="Genomic_DNA"/>
</dbReference>
<dbReference type="Gene3D" id="1.10.10.10">
    <property type="entry name" value="Winged helix-like DNA-binding domain superfamily/Winged helix DNA-binding domain"/>
    <property type="match status" value="1"/>
</dbReference>
<keyword evidence="4" id="KW-0804">Transcription</keyword>
<dbReference type="InterPro" id="IPR007324">
    <property type="entry name" value="Sugar-bd_dom_put"/>
</dbReference>
<dbReference type="Gene3D" id="3.40.50.1360">
    <property type="match status" value="1"/>
</dbReference>
<organism evidence="7 8">
    <name type="scientific">Streptomyces pathocidini</name>
    <dbReference type="NCBI Taxonomy" id="1650571"/>
    <lineage>
        <taxon>Bacteria</taxon>
        <taxon>Bacillati</taxon>
        <taxon>Actinomycetota</taxon>
        <taxon>Actinomycetes</taxon>
        <taxon>Kitasatosporales</taxon>
        <taxon>Streptomycetaceae</taxon>
        <taxon>Streptomyces</taxon>
    </lineage>
</organism>
<dbReference type="InterPro" id="IPR037171">
    <property type="entry name" value="NagB/RpiA_transferase-like"/>
</dbReference>
<keyword evidence="2" id="KW-0805">Transcription regulation</keyword>
<comment type="similarity">
    <text evidence="1">Belongs to the SorC transcriptional regulatory family.</text>
</comment>
<feature type="domain" description="Sugar-binding" evidence="5">
    <location>
        <begin position="64"/>
        <end position="314"/>
    </location>
</feature>
<keyword evidence="3" id="KW-0238">DNA-binding</keyword>
<dbReference type="SUPFAM" id="SSF100950">
    <property type="entry name" value="NagB/RpiA/CoA transferase-like"/>
    <property type="match status" value="1"/>
</dbReference>
<comment type="caution">
    <text evidence="7">The sequence shown here is derived from an EMBL/GenBank/DDBJ whole genome shotgun (WGS) entry which is preliminary data.</text>
</comment>
<evidence type="ECO:0000313" key="7">
    <source>
        <dbReference type="EMBL" id="MFI1963133.1"/>
    </source>
</evidence>
<feature type="domain" description="RNA polymerase sigma-70 region 4" evidence="6">
    <location>
        <begin position="12"/>
        <end position="45"/>
    </location>
</feature>
<dbReference type="Pfam" id="PF04198">
    <property type="entry name" value="Sugar-bind"/>
    <property type="match status" value="1"/>
</dbReference>
<keyword evidence="8" id="KW-1185">Reference proteome</keyword>
<name>A0ABW7UQQ8_9ACTN</name>
<evidence type="ECO:0000256" key="1">
    <source>
        <dbReference type="ARBA" id="ARBA00010466"/>
    </source>
</evidence>
<evidence type="ECO:0000313" key="8">
    <source>
        <dbReference type="Proteomes" id="UP001611548"/>
    </source>
</evidence>
<evidence type="ECO:0000256" key="2">
    <source>
        <dbReference type="ARBA" id="ARBA00023015"/>
    </source>
</evidence>
<dbReference type="Pfam" id="PF04545">
    <property type="entry name" value="Sigma70_r4"/>
    <property type="match status" value="1"/>
</dbReference>
<dbReference type="RefSeq" id="WP_107098299.1">
    <property type="nucleotide sequence ID" value="NZ_JBIRWE010000001.1"/>
</dbReference>
<dbReference type="InterPro" id="IPR007630">
    <property type="entry name" value="RNA_pol_sigma70_r4"/>
</dbReference>
<dbReference type="Proteomes" id="UP001611548">
    <property type="component" value="Unassembled WGS sequence"/>
</dbReference>
<proteinExistence type="inferred from homology"/>
<dbReference type="InterPro" id="IPR036388">
    <property type="entry name" value="WH-like_DNA-bd_sf"/>
</dbReference>
<accession>A0ABW7UQQ8</accession>
<evidence type="ECO:0000256" key="4">
    <source>
        <dbReference type="ARBA" id="ARBA00023163"/>
    </source>
</evidence>
<evidence type="ECO:0000256" key="3">
    <source>
        <dbReference type="ARBA" id="ARBA00023125"/>
    </source>
</evidence>
<reference evidence="7 8" key="1">
    <citation type="submission" date="2024-10" db="EMBL/GenBank/DDBJ databases">
        <title>The Natural Products Discovery Center: Release of the First 8490 Sequenced Strains for Exploring Actinobacteria Biosynthetic Diversity.</title>
        <authorList>
            <person name="Kalkreuter E."/>
            <person name="Kautsar S.A."/>
            <person name="Yang D."/>
            <person name="Bader C.D."/>
            <person name="Teijaro C.N."/>
            <person name="Fluegel L."/>
            <person name="Davis C.M."/>
            <person name="Simpson J.R."/>
            <person name="Lauterbach L."/>
            <person name="Steele A.D."/>
            <person name="Gui C."/>
            <person name="Meng S."/>
            <person name="Li G."/>
            <person name="Viehrig K."/>
            <person name="Ye F."/>
            <person name="Su P."/>
            <person name="Kiefer A.F."/>
            <person name="Nichols A."/>
            <person name="Cepeda A.J."/>
            <person name="Yan W."/>
            <person name="Fan B."/>
            <person name="Jiang Y."/>
            <person name="Adhikari A."/>
            <person name="Zheng C.-J."/>
            <person name="Schuster L."/>
            <person name="Cowan T.M."/>
            <person name="Smanski M.J."/>
            <person name="Chevrette M.G."/>
            <person name="De Carvalho L.P.S."/>
            <person name="Shen B."/>
        </authorList>
    </citation>
    <scope>NUCLEOTIDE SEQUENCE [LARGE SCALE GENOMIC DNA]</scope>
    <source>
        <strain evidence="7 8">NPDC020327</strain>
    </source>
</reference>
<dbReference type="SUPFAM" id="SSF46689">
    <property type="entry name" value="Homeodomain-like"/>
    <property type="match status" value="1"/>
</dbReference>
<dbReference type="InterPro" id="IPR009057">
    <property type="entry name" value="Homeodomain-like_sf"/>
</dbReference>
<dbReference type="PANTHER" id="PTHR34294:SF1">
    <property type="entry name" value="TRANSCRIPTIONAL REGULATOR LSRR"/>
    <property type="match status" value="1"/>
</dbReference>
<dbReference type="InterPro" id="IPR051054">
    <property type="entry name" value="SorC_transcr_regulators"/>
</dbReference>